<evidence type="ECO:0000313" key="2">
    <source>
        <dbReference type="Proteomes" id="UP000037600"/>
    </source>
</evidence>
<gene>
    <name evidence="1" type="ORF">XM47_02570</name>
</gene>
<proteinExistence type="predicted"/>
<keyword evidence="2" id="KW-1185">Reference proteome</keyword>
<reference evidence="1 2" key="1">
    <citation type="submission" date="2015-04" db="EMBL/GenBank/DDBJ databases">
        <title>Draft Genome Sequence of the Novel Agar-Digesting Marine Bacterium Q1.</title>
        <authorList>
            <person name="Li Y."/>
            <person name="Li D."/>
            <person name="Chen G."/>
            <person name="Du Z."/>
        </authorList>
    </citation>
    <scope>NUCLEOTIDE SEQUENCE [LARGE SCALE GENOMIC DNA]</scope>
    <source>
        <strain evidence="1 2">Q1</strain>
    </source>
</reference>
<sequence length="73" mass="8368">MNLKLKAPNAIPVLTASNRFFRWVIYESYEYDVSQVEFIEGFRRMSFAGYKKADEAPSAIKILVILASLQHLA</sequence>
<organism evidence="1 2">
    <name type="scientific">Catenovulum maritimum</name>
    <dbReference type="NCBI Taxonomy" id="1513271"/>
    <lineage>
        <taxon>Bacteria</taxon>
        <taxon>Pseudomonadati</taxon>
        <taxon>Pseudomonadota</taxon>
        <taxon>Gammaproteobacteria</taxon>
        <taxon>Alteromonadales</taxon>
        <taxon>Alteromonadaceae</taxon>
        <taxon>Catenovulum</taxon>
    </lineage>
</organism>
<dbReference type="AlphaFoldDB" id="A0A0J8GUM2"/>
<evidence type="ECO:0000313" key="1">
    <source>
        <dbReference type="EMBL" id="KMT66447.1"/>
    </source>
</evidence>
<accession>A0A0J8GUM2</accession>
<dbReference type="EMBL" id="LAZL01000003">
    <property type="protein sequence ID" value="KMT66447.1"/>
    <property type="molecule type" value="Genomic_DNA"/>
</dbReference>
<protein>
    <submittedName>
        <fullName evidence="1">Uncharacterized protein</fullName>
    </submittedName>
</protein>
<dbReference type="Proteomes" id="UP000037600">
    <property type="component" value="Unassembled WGS sequence"/>
</dbReference>
<comment type="caution">
    <text evidence="1">The sequence shown here is derived from an EMBL/GenBank/DDBJ whole genome shotgun (WGS) entry which is preliminary data.</text>
</comment>
<name>A0A0J8GUM2_9ALTE</name>